<protein>
    <recommendedName>
        <fullName evidence="4">Phosphate transport regulator</fullName>
    </recommendedName>
</protein>
<reference evidence="2 3" key="1">
    <citation type="journal article" date="2012" name="Environ. Microbiol.">
        <title>The genome of the ammonia-oxidizing Candidatus Nitrososphaera gargensis: insights into metabolic versatility and environmental adaptations.</title>
        <authorList>
            <person name="Spang A."/>
            <person name="Poehlein A."/>
            <person name="Offre P."/>
            <person name="Zumbragel S."/>
            <person name="Haider S."/>
            <person name="Rychlik N."/>
            <person name="Nowka B."/>
            <person name="Schmeisser C."/>
            <person name="Lebedeva E.V."/>
            <person name="Rattei T."/>
            <person name="Bohm C."/>
            <person name="Schmid M."/>
            <person name="Galushko A."/>
            <person name="Hatzenpichler R."/>
            <person name="Weinmaier T."/>
            <person name="Daniel R."/>
            <person name="Schleper C."/>
            <person name="Spieck E."/>
            <person name="Streit W."/>
            <person name="Wagner M."/>
        </authorList>
    </citation>
    <scope>NUCLEOTIDE SEQUENCE [LARGE SCALE GENOMIC DNA]</scope>
    <source>
        <strain evidence="3">Ga9.2</strain>
    </source>
</reference>
<dbReference type="Proteomes" id="UP000008037">
    <property type="component" value="Chromosome"/>
</dbReference>
<dbReference type="AlphaFoldDB" id="K0IJL5"/>
<gene>
    <name evidence="2" type="ordered locus">Ngar_c24690</name>
</gene>
<dbReference type="Gene3D" id="1.20.58.220">
    <property type="entry name" value="Phosphate transport system protein phou homolog 2, domain 2"/>
    <property type="match status" value="1"/>
</dbReference>
<dbReference type="KEGG" id="nga:Ngar_c24690"/>
<evidence type="ECO:0008006" key="4">
    <source>
        <dbReference type="Google" id="ProtNLM"/>
    </source>
</evidence>
<evidence type="ECO:0000256" key="1">
    <source>
        <dbReference type="ARBA" id="ARBA00008591"/>
    </source>
</evidence>
<proteinExistence type="inferred from homology"/>
<dbReference type="InterPro" id="IPR018445">
    <property type="entry name" value="Put_Phosphate_transp_reg"/>
</dbReference>
<organism evidence="2 3">
    <name type="scientific">Nitrososphaera gargensis (strain Ga9.2)</name>
    <dbReference type="NCBI Taxonomy" id="1237085"/>
    <lineage>
        <taxon>Archaea</taxon>
        <taxon>Nitrososphaerota</taxon>
        <taxon>Nitrososphaeria</taxon>
        <taxon>Nitrososphaerales</taxon>
        <taxon>Nitrososphaeraceae</taxon>
        <taxon>Nitrososphaera</taxon>
    </lineage>
</organism>
<dbReference type="InterPro" id="IPR052912">
    <property type="entry name" value="UPF0111_domain"/>
</dbReference>
<dbReference type="HOGENOM" id="CLU_086031_0_1_2"/>
<accession>K0IJL5</accession>
<dbReference type="BioCyc" id="CNIT1237085:G1324-2467-MONOMER"/>
<dbReference type="PANTHER" id="PTHR37298:SF1">
    <property type="entry name" value="UPF0111 PROTEIN YKAA"/>
    <property type="match status" value="1"/>
</dbReference>
<dbReference type="InterPro" id="IPR038078">
    <property type="entry name" value="PhoU-like_sf"/>
</dbReference>
<comment type="similarity">
    <text evidence="1">Belongs to the UPF0111 family.</text>
</comment>
<dbReference type="Pfam" id="PF01865">
    <property type="entry name" value="PhoU_div"/>
    <property type="match status" value="1"/>
</dbReference>
<dbReference type="EMBL" id="CP002408">
    <property type="protein sequence ID" value="AFU59393.1"/>
    <property type="molecule type" value="Genomic_DNA"/>
</dbReference>
<keyword evidence="3" id="KW-1185">Reference proteome</keyword>
<dbReference type="PANTHER" id="PTHR37298">
    <property type="entry name" value="UPF0111 PROTEIN YKAA"/>
    <property type="match status" value="1"/>
</dbReference>
<dbReference type="InParanoid" id="K0IJL5"/>
<evidence type="ECO:0000313" key="2">
    <source>
        <dbReference type="EMBL" id="AFU59393.1"/>
    </source>
</evidence>
<evidence type="ECO:0000313" key="3">
    <source>
        <dbReference type="Proteomes" id="UP000008037"/>
    </source>
</evidence>
<sequence length="211" mass="24071">MIAGFLSRVRANDKEIIDKLEMQNANLLKATSALVELISNFDNVNERKAKIKDLEHEGDRITHDLYMLLDRTFVTPLDREDISSLTGVVDGILDYTDETAERFVPFKIKEPTSYMLELAKILLSASQEVHLPMTRLRGFKNSADLVEHCRNISKYEHEADTIYRTAIAELLETSNPFEIIKLKEVYETLEVALDKCADVADVFEDIALKYG</sequence>
<dbReference type="STRING" id="1237085.Ngar_c24690"/>
<name>K0IJL5_NITGG</name>
<dbReference type="PATRIC" id="fig|1237085.11.peg.2445"/>